<reference evidence="4" key="1">
    <citation type="journal article" date="2019" name="Int. J. Syst. Evol. Microbiol.">
        <title>The Global Catalogue of Microorganisms (GCM) 10K type strain sequencing project: providing services to taxonomists for standard genome sequencing and annotation.</title>
        <authorList>
            <consortium name="The Broad Institute Genomics Platform"/>
            <consortium name="The Broad Institute Genome Sequencing Center for Infectious Disease"/>
            <person name="Wu L."/>
            <person name="Ma J."/>
        </authorList>
    </citation>
    <scope>NUCLEOTIDE SEQUENCE [LARGE SCALE GENOMIC DNA]</scope>
    <source>
        <strain evidence="4">JCM 17804</strain>
    </source>
</reference>
<dbReference type="InterPro" id="IPR043143">
    <property type="entry name" value="Mal/L-sulf/L-lact_DH-like_NADP"/>
</dbReference>
<comment type="similarity">
    <text evidence="1">Belongs to the LDH2/MDH2 oxidoreductase family.</text>
</comment>
<dbReference type="SUPFAM" id="SSF89733">
    <property type="entry name" value="L-sulfolactate dehydrogenase-like"/>
    <property type="match status" value="1"/>
</dbReference>
<comment type="caution">
    <text evidence="3">The sequence shown here is derived from an EMBL/GenBank/DDBJ whole genome shotgun (WGS) entry which is preliminary data.</text>
</comment>
<keyword evidence="2" id="KW-0560">Oxidoreductase</keyword>
<dbReference type="InterPro" id="IPR036111">
    <property type="entry name" value="Mal/L-sulfo/L-lacto_DH-like_sf"/>
</dbReference>
<sequence>MLDSDTDDCVRLSVAGAQSLAEKALATLGYSTEDATTVAAHLVDASTWGYAFAGLPRILVIANRPELKRPTTPITVVKETPVSALLDGGNQVGYISLKRATDIAIEKVRSAGVAVVGLRNSWFAGRNAHYLEKVARAGYAAVYFGSSTPTVVPQGAIQKALGTNPMAIALPGKDNPFIFDMGTASVMSGEVLMKAFLGESFSRTVGVDKHGNPTRNARELLEGGVLPFGEHKGYGLSLAIQALGLMAGSRMRNGEVSDFGYLLIAFDPGLLMPTEQFTAELQELLEKVRNLPRQPNVPEIRIPSERGFREREIRRKEGILVNKRVVERLQQMVGA</sequence>
<proteinExistence type="inferred from homology"/>
<gene>
    <name evidence="3" type="primary">comC_1</name>
    <name evidence="3" type="ORF">GCM10023165_20980</name>
</gene>
<dbReference type="PANTHER" id="PTHR11091">
    <property type="entry name" value="OXIDOREDUCTASE-RELATED"/>
    <property type="match status" value="1"/>
</dbReference>
<evidence type="ECO:0000313" key="3">
    <source>
        <dbReference type="EMBL" id="GAA4340759.1"/>
    </source>
</evidence>
<dbReference type="PANTHER" id="PTHR11091:SF0">
    <property type="entry name" value="MALATE DEHYDROGENASE"/>
    <property type="match status" value="1"/>
</dbReference>
<evidence type="ECO:0000256" key="1">
    <source>
        <dbReference type="ARBA" id="ARBA00006056"/>
    </source>
</evidence>
<evidence type="ECO:0000313" key="4">
    <source>
        <dbReference type="Proteomes" id="UP001500975"/>
    </source>
</evidence>
<dbReference type="Gene3D" id="1.10.1530.10">
    <property type="match status" value="1"/>
</dbReference>
<dbReference type="Pfam" id="PF02615">
    <property type="entry name" value="Ldh_2"/>
    <property type="match status" value="1"/>
</dbReference>
<dbReference type="InterPro" id="IPR003767">
    <property type="entry name" value="Malate/L-lactate_DH-like"/>
</dbReference>
<dbReference type="InterPro" id="IPR043144">
    <property type="entry name" value="Mal/L-sulf/L-lact_DH-like_ah"/>
</dbReference>
<keyword evidence="4" id="KW-1185">Reference proteome</keyword>
<protein>
    <submittedName>
        <fullName evidence="3">L-sulfolactate dehydrogenase</fullName>
    </submittedName>
</protein>
<accession>A0ABP8HLY4</accession>
<name>A0ABP8HLY4_9BURK</name>
<dbReference type="Proteomes" id="UP001500975">
    <property type="component" value="Unassembled WGS sequence"/>
</dbReference>
<organism evidence="3 4">
    <name type="scientific">Variovorax defluvii</name>
    <dbReference type="NCBI Taxonomy" id="913761"/>
    <lineage>
        <taxon>Bacteria</taxon>
        <taxon>Pseudomonadati</taxon>
        <taxon>Pseudomonadota</taxon>
        <taxon>Betaproteobacteria</taxon>
        <taxon>Burkholderiales</taxon>
        <taxon>Comamonadaceae</taxon>
        <taxon>Variovorax</taxon>
    </lineage>
</organism>
<dbReference type="RefSeq" id="WP_345537706.1">
    <property type="nucleotide sequence ID" value="NZ_BAABGJ010000017.1"/>
</dbReference>
<dbReference type="Gene3D" id="3.30.1370.60">
    <property type="entry name" value="Hypothetical oxidoreductase yiak, domain 2"/>
    <property type="match status" value="1"/>
</dbReference>
<dbReference type="EMBL" id="BAABGJ010000017">
    <property type="protein sequence ID" value="GAA4340759.1"/>
    <property type="molecule type" value="Genomic_DNA"/>
</dbReference>
<evidence type="ECO:0000256" key="2">
    <source>
        <dbReference type="ARBA" id="ARBA00023002"/>
    </source>
</evidence>